<keyword evidence="3" id="KW-1185">Reference proteome</keyword>
<dbReference type="Proteomes" id="UP000242329">
    <property type="component" value="Unassembled WGS sequence"/>
</dbReference>
<dbReference type="OrthoDB" id="2087612at2"/>
<reference evidence="3" key="1">
    <citation type="submission" date="2016-11" db="EMBL/GenBank/DDBJ databases">
        <authorList>
            <person name="Varghese N."/>
            <person name="Submissions S."/>
        </authorList>
    </citation>
    <scope>NUCLEOTIDE SEQUENCE [LARGE SCALE GENOMIC DNA]</scope>
    <source>
        <strain evidence="3">DSM 11003</strain>
    </source>
</reference>
<proteinExistence type="predicted"/>
<accession>A0A1M5RXG0</accession>
<keyword evidence="1" id="KW-0812">Transmembrane</keyword>
<sequence>MIIIIRDWKRKVLKLLAVIILVMSFALAVPYMAGSLKDIIPVWNTFFNEERPTGNPMRVENERASRLNEIIDSLVFNLQDFYYED</sequence>
<dbReference type="EMBL" id="FQWY01000061">
    <property type="protein sequence ID" value="SHH30936.1"/>
    <property type="molecule type" value="Genomic_DNA"/>
</dbReference>
<dbReference type="RefSeq" id="WP_073093512.1">
    <property type="nucleotide sequence ID" value="NZ_FQWY01000061.1"/>
</dbReference>
<evidence type="ECO:0000313" key="2">
    <source>
        <dbReference type="EMBL" id="SHH30936.1"/>
    </source>
</evidence>
<dbReference type="AlphaFoldDB" id="A0A1M5RXG0"/>
<evidence type="ECO:0000256" key="1">
    <source>
        <dbReference type="SAM" id="Phobius"/>
    </source>
</evidence>
<dbReference type="STRING" id="1123382.SAMN02745221_02127"/>
<gene>
    <name evidence="2" type="ORF">SAMN02745221_02127</name>
</gene>
<keyword evidence="1" id="KW-1133">Transmembrane helix</keyword>
<organism evidence="2 3">
    <name type="scientific">Thermosyntropha lipolytica DSM 11003</name>
    <dbReference type="NCBI Taxonomy" id="1123382"/>
    <lineage>
        <taxon>Bacteria</taxon>
        <taxon>Bacillati</taxon>
        <taxon>Bacillota</taxon>
        <taxon>Clostridia</taxon>
        <taxon>Eubacteriales</taxon>
        <taxon>Syntrophomonadaceae</taxon>
        <taxon>Thermosyntropha</taxon>
    </lineage>
</organism>
<feature type="transmembrane region" description="Helical" evidence="1">
    <location>
        <begin position="12"/>
        <end position="33"/>
    </location>
</feature>
<name>A0A1M5RXG0_9FIRM</name>
<keyword evidence="1" id="KW-0472">Membrane</keyword>
<protein>
    <submittedName>
        <fullName evidence="2">Uncharacterized protein</fullName>
    </submittedName>
</protein>
<evidence type="ECO:0000313" key="3">
    <source>
        <dbReference type="Proteomes" id="UP000242329"/>
    </source>
</evidence>